<evidence type="ECO:0000256" key="1">
    <source>
        <dbReference type="ARBA" id="ARBA00004141"/>
    </source>
</evidence>
<dbReference type="EMBL" id="AVCH01000153">
    <property type="protein sequence ID" value="KFN48209.1"/>
    <property type="molecule type" value="Genomic_DNA"/>
</dbReference>
<dbReference type="SUPFAM" id="SSF103481">
    <property type="entry name" value="Multidrug resistance efflux transporter EmrE"/>
    <property type="match status" value="2"/>
</dbReference>
<name>A0A091BBJ3_9GAMM</name>
<dbReference type="eggNOG" id="COG0697">
    <property type="taxonomic scope" value="Bacteria"/>
</dbReference>
<gene>
    <name evidence="7" type="ORF">N790_06800</name>
</gene>
<dbReference type="GO" id="GO:0016020">
    <property type="term" value="C:membrane"/>
    <property type="evidence" value="ECO:0007669"/>
    <property type="project" value="UniProtKB-SubCell"/>
</dbReference>
<dbReference type="RefSeq" id="WP_043802745.1">
    <property type="nucleotide sequence ID" value="NZ_AVCH01000153.1"/>
</dbReference>
<dbReference type="STRING" id="1384054.N790_06800"/>
<feature type="transmembrane region" description="Helical" evidence="5">
    <location>
        <begin position="94"/>
        <end position="113"/>
    </location>
</feature>
<comment type="caution">
    <text evidence="7">The sequence shown here is derived from an EMBL/GenBank/DDBJ whole genome shotgun (WGS) entry which is preliminary data.</text>
</comment>
<reference evidence="7 8" key="1">
    <citation type="submission" date="2013-09" db="EMBL/GenBank/DDBJ databases">
        <title>Genome sequencing of Arenimonas malthae.</title>
        <authorList>
            <person name="Chen F."/>
            <person name="Wang G."/>
        </authorList>
    </citation>
    <scope>NUCLEOTIDE SEQUENCE [LARGE SCALE GENOMIC DNA]</scope>
    <source>
        <strain evidence="7 8">CC-JY-1</strain>
    </source>
</reference>
<evidence type="ECO:0000313" key="7">
    <source>
        <dbReference type="EMBL" id="KFN48209.1"/>
    </source>
</evidence>
<feature type="domain" description="EamA" evidence="6">
    <location>
        <begin position="149"/>
        <end position="277"/>
    </location>
</feature>
<comment type="subcellular location">
    <subcellularLocation>
        <location evidence="1">Membrane</location>
        <topology evidence="1">Multi-pass membrane protein</topology>
    </subcellularLocation>
</comment>
<keyword evidence="8" id="KW-1185">Reference proteome</keyword>
<accession>A0A091BBJ3</accession>
<feature type="transmembrane region" description="Helical" evidence="5">
    <location>
        <begin position="71"/>
        <end position="88"/>
    </location>
</feature>
<dbReference type="InterPro" id="IPR037185">
    <property type="entry name" value="EmrE-like"/>
</dbReference>
<dbReference type="PANTHER" id="PTHR32322">
    <property type="entry name" value="INNER MEMBRANE TRANSPORTER"/>
    <property type="match status" value="1"/>
</dbReference>
<sequence>MSERKGVKLAALVALALVAFAGNSLLARLALREGGMDAASFTGLRLASGAAVLWALAAWQRRSEAGHGSWGSALALFVYAAAFSLAYVDLQAGAGALLLFGAVQVTMVGRGLWAGERLSAWQWLGLALALAGLAGLLLPGLSAPPPGPALLMLAAGVAWGVYSLQGRGAGDPVRVSAGNFLRTLPFAAAFALLTLGNVRLDGAGVAYALASGALASGLGYAVWYTALPSLRASTAASLQLAVPLLVALAGVAFLGEAPTLRLALAAGAILGGVALVVRRR</sequence>
<dbReference type="PANTHER" id="PTHR32322:SF9">
    <property type="entry name" value="AMINO-ACID METABOLITE EFFLUX PUMP-RELATED"/>
    <property type="match status" value="1"/>
</dbReference>
<feature type="transmembrane region" description="Helical" evidence="5">
    <location>
        <begin position="204"/>
        <end position="223"/>
    </location>
</feature>
<evidence type="ECO:0000313" key="8">
    <source>
        <dbReference type="Proteomes" id="UP000029392"/>
    </source>
</evidence>
<feature type="domain" description="EamA" evidence="6">
    <location>
        <begin position="11"/>
        <end position="137"/>
    </location>
</feature>
<evidence type="ECO:0000256" key="2">
    <source>
        <dbReference type="ARBA" id="ARBA00022692"/>
    </source>
</evidence>
<dbReference type="Pfam" id="PF00892">
    <property type="entry name" value="EamA"/>
    <property type="match status" value="2"/>
</dbReference>
<feature type="transmembrane region" description="Helical" evidence="5">
    <location>
        <begin position="120"/>
        <end position="141"/>
    </location>
</feature>
<dbReference type="Proteomes" id="UP000029392">
    <property type="component" value="Unassembled WGS sequence"/>
</dbReference>
<keyword evidence="4 5" id="KW-0472">Membrane</keyword>
<protein>
    <recommendedName>
        <fullName evidence="6">EamA domain-containing protein</fullName>
    </recommendedName>
</protein>
<evidence type="ECO:0000256" key="3">
    <source>
        <dbReference type="ARBA" id="ARBA00022989"/>
    </source>
</evidence>
<dbReference type="OrthoDB" id="321830at2"/>
<feature type="transmembrane region" description="Helical" evidence="5">
    <location>
        <begin position="260"/>
        <end position="277"/>
    </location>
</feature>
<feature type="transmembrane region" description="Helical" evidence="5">
    <location>
        <begin position="42"/>
        <end position="59"/>
    </location>
</feature>
<evidence type="ECO:0000256" key="4">
    <source>
        <dbReference type="ARBA" id="ARBA00023136"/>
    </source>
</evidence>
<organism evidence="7 8">
    <name type="scientific">Arenimonas malthae CC-JY-1</name>
    <dbReference type="NCBI Taxonomy" id="1384054"/>
    <lineage>
        <taxon>Bacteria</taxon>
        <taxon>Pseudomonadati</taxon>
        <taxon>Pseudomonadota</taxon>
        <taxon>Gammaproteobacteria</taxon>
        <taxon>Lysobacterales</taxon>
        <taxon>Lysobacteraceae</taxon>
        <taxon>Arenimonas</taxon>
    </lineage>
</organism>
<proteinExistence type="predicted"/>
<dbReference type="AlphaFoldDB" id="A0A091BBJ3"/>
<feature type="transmembrane region" description="Helical" evidence="5">
    <location>
        <begin position="235"/>
        <end position="254"/>
    </location>
</feature>
<dbReference type="InterPro" id="IPR000620">
    <property type="entry name" value="EamA_dom"/>
</dbReference>
<dbReference type="PATRIC" id="fig|1384054.3.peg.1375"/>
<evidence type="ECO:0000256" key="5">
    <source>
        <dbReference type="SAM" id="Phobius"/>
    </source>
</evidence>
<feature type="transmembrane region" description="Helical" evidence="5">
    <location>
        <begin position="177"/>
        <end position="198"/>
    </location>
</feature>
<feature type="transmembrane region" description="Helical" evidence="5">
    <location>
        <begin position="147"/>
        <end position="165"/>
    </location>
</feature>
<dbReference type="InterPro" id="IPR050638">
    <property type="entry name" value="AA-Vitamin_Transporters"/>
</dbReference>
<evidence type="ECO:0000259" key="6">
    <source>
        <dbReference type="Pfam" id="PF00892"/>
    </source>
</evidence>
<keyword evidence="2 5" id="KW-0812">Transmembrane</keyword>
<keyword evidence="3 5" id="KW-1133">Transmembrane helix</keyword>